<gene>
    <name evidence="4" type="primary">dpaL_2</name>
    <name evidence="4" type="ORF">NCTC11685_06305</name>
</gene>
<sequence length="211" mass="23452">MSAFSLKMDIAENRFLTERFHRCFHASRRSRLAAFIKKIAGYQPTPLVALNELSALFGVQKSSLKMNPGALASNAFKMLGGSYAIARLLCEKYHLDINDLSFETLKSSIKEKMTFATTTDGNHGRGVAWAARQLGQNAVIYMPKGSAQERVDAILRLGAECIVTDMNYDDTVRFTMQTGAEKRLGGGAGHRLGRLYENSDLDYAGLRHPRR</sequence>
<protein>
    <submittedName>
        <fullName evidence="4">Diaminopropionate ammonia-lyase</fullName>
        <ecNumber evidence="4">4.3.1.15</ecNumber>
    </submittedName>
</protein>
<evidence type="ECO:0000259" key="3">
    <source>
        <dbReference type="Pfam" id="PF00291"/>
    </source>
</evidence>
<reference evidence="4 5" key="1">
    <citation type="submission" date="2018-06" db="EMBL/GenBank/DDBJ databases">
        <authorList>
            <consortium name="Pathogen Informatics"/>
            <person name="Doyle S."/>
        </authorList>
    </citation>
    <scope>NUCLEOTIDE SEQUENCE [LARGE SCALE GENOMIC DNA]</scope>
    <source>
        <strain evidence="4 5">NCTC11685</strain>
    </source>
</reference>
<name>A0A7H4PKR3_9ENTR</name>
<dbReference type="InterPro" id="IPR001926">
    <property type="entry name" value="TrpB-like_PALP"/>
</dbReference>
<accession>A0A7H4PKR3</accession>
<keyword evidence="4" id="KW-0456">Lyase</keyword>
<evidence type="ECO:0000313" key="5">
    <source>
        <dbReference type="Proteomes" id="UP000254863"/>
    </source>
</evidence>
<dbReference type="AlphaFoldDB" id="A0A7H4PKR3"/>
<dbReference type="EMBL" id="UGMS01000003">
    <property type="protein sequence ID" value="STW78986.1"/>
    <property type="molecule type" value="Genomic_DNA"/>
</dbReference>
<dbReference type="Proteomes" id="UP000254863">
    <property type="component" value="Unassembled WGS sequence"/>
</dbReference>
<dbReference type="PANTHER" id="PTHR42937:SF1">
    <property type="entry name" value="DIAMINOPROPIONATE AMMONIA-LYASE"/>
    <property type="match status" value="1"/>
</dbReference>
<dbReference type="PANTHER" id="PTHR42937">
    <property type="match status" value="1"/>
</dbReference>
<dbReference type="SUPFAM" id="SSF53686">
    <property type="entry name" value="Tryptophan synthase beta subunit-like PLP-dependent enzymes"/>
    <property type="match status" value="1"/>
</dbReference>
<dbReference type="GO" id="GO:0008838">
    <property type="term" value="F:diaminopropionate ammonia-lyase activity"/>
    <property type="evidence" value="ECO:0007669"/>
    <property type="project" value="UniProtKB-EC"/>
</dbReference>
<proteinExistence type="predicted"/>
<evidence type="ECO:0000313" key="4">
    <source>
        <dbReference type="EMBL" id="STW78986.1"/>
    </source>
</evidence>
<dbReference type="CDD" id="cd00640">
    <property type="entry name" value="Trp-synth-beta_II"/>
    <property type="match status" value="1"/>
</dbReference>
<dbReference type="InterPro" id="IPR036052">
    <property type="entry name" value="TrpB-like_PALP_sf"/>
</dbReference>
<feature type="domain" description="Tryptophan synthase beta chain-like PALP" evidence="3">
    <location>
        <begin position="41"/>
        <end position="178"/>
    </location>
</feature>
<dbReference type="Pfam" id="PF00291">
    <property type="entry name" value="PALP"/>
    <property type="match status" value="1"/>
</dbReference>
<comment type="caution">
    <text evidence="4">The sequence shown here is derived from an EMBL/GenBank/DDBJ whole genome shotgun (WGS) entry which is preliminary data.</text>
</comment>
<evidence type="ECO:0000256" key="2">
    <source>
        <dbReference type="ARBA" id="ARBA00022898"/>
    </source>
</evidence>
<evidence type="ECO:0000256" key="1">
    <source>
        <dbReference type="ARBA" id="ARBA00001933"/>
    </source>
</evidence>
<dbReference type="EC" id="4.3.1.15" evidence="4"/>
<organism evidence="4 5">
    <name type="scientific">Klebsiella michiganensis</name>
    <dbReference type="NCBI Taxonomy" id="1134687"/>
    <lineage>
        <taxon>Bacteria</taxon>
        <taxon>Pseudomonadati</taxon>
        <taxon>Pseudomonadota</taxon>
        <taxon>Gammaproteobacteria</taxon>
        <taxon>Enterobacterales</taxon>
        <taxon>Enterobacteriaceae</taxon>
        <taxon>Klebsiella/Raoultella group</taxon>
        <taxon>Klebsiella</taxon>
    </lineage>
</organism>
<dbReference type="Gene3D" id="3.40.50.1100">
    <property type="match status" value="1"/>
</dbReference>
<comment type="cofactor">
    <cofactor evidence="1">
        <name>pyridoxal 5'-phosphate</name>
        <dbReference type="ChEBI" id="CHEBI:597326"/>
    </cofactor>
</comment>
<keyword evidence="2" id="KW-0663">Pyridoxal phosphate</keyword>